<evidence type="ECO:0000313" key="2">
    <source>
        <dbReference type="EMBL" id="RJX41729.1"/>
    </source>
</evidence>
<feature type="transmembrane region" description="Helical" evidence="1">
    <location>
        <begin position="34"/>
        <end position="57"/>
    </location>
</feature>
<evidence type="ECO:0000256" key="1">
    <source>
        <dbReference type="SAM" id="Phobius"/>
    </source>
</evidence>
<organism evidence="2 3">
    <name type="scientific">Paenibacillus pinisoli</name>
    <dbReference type="NCBI Taxonomy" id="1276110"/>
    <lineage>
        <taxon>Bacteria</taxon>
        <taxon>Bacillati</taxon>
        <taxon>Bacillota</taxon>
        <taxon>Bacilli</taxon>
        <taxon>Bacillales</taxon>
        <taxon>Paenibacillaceae</taxon>
        <taxon>Paenibacillus</taxon>
    </lineage>
</organism>
<gene>
    <name evidence="2" type="ORF">D3P09_07220</name>
</gene>
<keyword evidence="1" id="KW-0812">Transmembrane</keyword>
<keyword evidence="3" id="KW-1185">Reference proteome</keyword>
<keyword evidence="1" id="KW-0472">Membrane</keyword>
<reference evidence="2 3" key="1">
    <citation type="submission" date="2018-09" db="EMBL/GenBank/DDBJ databases">
        <title>Paenibacillus aracenensis nov. sp. isolated from a cave in southern Spain.</title>
        <authorList>
            <person name="Jurado V."/>
            <person name="Gutierrez-Patricio S."/>
            <person name="Gonzalez-Pimentel J.L."/>
            <person name="Miller A.Z."/>
            <person name="Laiz L."/>
            <person name="Saiz-Jimenez C."/>
        </authorList>
    </citation>
    <scope>NUCLEOTIDE SEQUENCE [LARGE SCALE GENOMIC DNA]</scope>
    <source>
        <strain evidence="2 3">JCM 19203</strain>
    </source>
</reference>
<name>A0A3A6PTX9_9BACL</name>
<keyword evidence="1" id="KW-1133">Transmembrane helix</keyword>
<comment type="caution">
    <text evidence="2">The sequence shown here is derived from an EMBL/GenBank/DDBJ whole genome shotgun (WGS) entry which is preliminary data.</text>
</comment>
<dbReference type="AlphaFoldDB" id="A0A3A6PTX9"/>
<proteinExistence type="predicted"/>
<protein>
    <submittedName>
        <fullName evidence="2">Uncharacterized protein</fullName>
    </submittedName>
</protein>
<accession>A0A3A6PTX9</accession>
<dbReference type="EMBL" id="QXQB01000001">
    <property type="protein sequence ID" value="RJX41729.1"/>
    <property type="molecule type" value="Genomic_DNA"/>
</dbReference>
<dbReference type="Proteomes" id="UP000267798">
    <property type="component" value="Unassembled WGS sequence"/>
</dbReference>
<evidence type="ECO:0000313" key="3">
    <source>
        <dbReference type="Proteomes" id="UP000267798"/>
    </source>
</evidence>
<sequence>MSGNPQFADSFTPCVAIGFGEASLQNSQTAGDTLVSGITITMLFVLGLALPSFAASIRTKNAH</sequence>